<proteinExistence type="predicted"/>
<protein>
    <submittedName>
        <fullName evidence="1">Uncharacterized protein</fullName>
    </submittedName>
</protein>
<dbReference type="EMBL" id="CP002776">
    <property type="protein sequence ID" value="AEG31684.1"/>
    <property type="molecule type" value="Genomic_DNA"/>
</dbReference>
<reference evidence="1 2" key="1">
    <citation type="submission" date="2011-05" db="EMBL/GenBank/DDBJ databases">
        <title>Complete sequence of Thioalkalimicrobium cyclicum ALM1.</title>
        <authorList>
            <consortium name="US DOE Joint Genome Institute"/>
            <person name="Lucas S."/>
            <person name="Han J."/>
            <person name="Lapidus A."/>
            <person name="Cheng J.-F."/>
            <person name="Goodwin L."/>
            <person name="Pitluck S."/>
            <person name="Peters L."/>
            <person name="Mikhailova N."/>
            <person name="Davenport K."/>
            <person name="Han C."/>
            <person name="Tapia R."/>
            <person name="Land M."/>
            <person name="Hauser L."/>
            <person name="Kyrpides N."/>
            <person name="Ivanova N."/>
            <person name="Pagani I."/>
            <person name="Kappler U."/>
            <person name="Woyke T."/>
        </authorList>
    </citation>
    <scope>NUCLEOTIDE SEQUENCE [LARGE SCALE GENOMIC DNA]</scope>
    <source>
        <strain evidence="2">DSM 14477 / JCM 11371 / ALM1</strain>
    </source>
</reference>
<organism evidence="1 2">
    <name type="scientific">Thiomicrospira cyclica (strain DSM 14477 / JCM 11371 / ALM1)</name>
    <name type="common">Thioalkalimicrobium cyclicum</name>
    <dbReference type="NCBI Taxonomy" id="717773"/>
    <lineage>
        <taxon>Bacteria</taxon>
        <taxon>Pseudomonadati</taxon>
        <taxon>Pseudomonadota</taxon>
        <taxon>Gammaproteobacteria</taxon>
        <taxon>Thiotrichales</taxon>
        <taxon>Piscirickettsiaceae</taxon>
        <taxon>Thiomicrospira</taxon>
    </lineage>
</organism>
<dbReference type="OrthoDB" id="5616219at2"/>
<evidence type="ECO:0000313" key="2">
    <source>
        <dbReference type="Proteomes" id="UP000009232"/>
    </source>
</evidence>
<dbReference type="Proteomes" id="UP000009232">
    <property type="component" value="Chromosome"/>
</dbReference>
<dbReference type="KEGG" id="tcy:Thicy_0914"/>
<evidence type="ECO:0000313" key="1">
    <source>
        <dbReference type="EMBL" id="AEG31684.1"/>
    </source>
</evidence>
<dbReference type="HOGENOM" id="CLU_2686634_0_0_6"/>
<gene>
    <name evidence="1" type="ordered locus">Thicy_0914</name>
</gene>
<sequence>MYAIEFETDIKSKYIEIKDYNKVLNKHAKVIVLMEDLDSGDFFASQDDFIASLLNKPRHLEQGTVFLSRDEANE</sequence>
<accession>F6DCU8</accession>
<dbReference type="RefSeq" id="WP_013835462.1">
    <property type="nucleotide sequence ID" value="NC_015581.1"/>
</dbReference>
<keyword evidence="2" id="KW-1185">Reference proteome</keyword>
<name>F6DCU8_THICA</name>
<dbReference type="AlphaFoldDB" id="F6DCU8"/>